<dbReference type="Proteomes" id="UP000828390">
    <property type="component" value="Unassembled WGS sequence"/>
</dbReference>
<accession>A0A9D4EL10</accession>
<evidence type="ECO:0000313" key="1">
    <source>
        <dbReference type="EMBL" id="KAH3779897.1"/>
    </source>
</evidence>
<organism evidence="1 2">
    <name type="scientific">Dreissena polymorpha</name>
    <name type="common">Zebra mussel</name>
    <name type="synonym">Mytilus polymorpha</name>
    <dbReference type="NCBI Taxonomy" id="45954"/>
    <lineage>
        <taxon>Eukaryota</taxon>
        <taxon>Metazoa</taxon>
        <taxon>Spiralia</taxon>
        <taxon>Lophotrochozoa</taxon>
        <taxon>Mollusca</taxon>
        <taxon>Bivalvia</taxon>
        <taxon>Autobranchia</taxon>
        <taxon>Heteroconchia</taxon>
        <taxon>Euheterodonta</taxon>
        <taxon>Imparidentia</taxon>
        <taxon>Neoheterodontei</taxon>
        <taxon>Myida</taxon>
        <taxon>Dreissenoidea</taxon>
        <taxon>Dreissenidae</taxon>
        <taxon>Dreissena</taxon>
    </lineage>
</organism>
<proteinExistence type="predicted"/>
<sequence>MFRKQSQILHNIGKKLFVNYQNGQSPDDIKRLSAKEKQAFLARERERDFGLDTHLLAKYLDIKEAIRLGDLSLVEQIR</sequence>
<reference evidence="1" key="2">
    <citation type="submission" date="2020-11" db="EMBL/GenBank/DDBJ databases">
        <authorList>
            <person name="McCartney M.A."/>
            <person name="Auch B."/>
            <person name="Kono T."/>
            <person name="Mallez S."/>
            <person name="Becker A."/>
            <person name="Gohl D.M."/>
            <person name="Silverstein K.A.T."/>
            <person name="Koren S."/>
            <person name="Bechman K.B."/>
            <person name="Herman A."/>
            <person name="Abrahante J.E."/>
            <person name="Garbe J."/>
        </authorList>
    </citation>
    <scope>NUCLEOTIDE SEQUENCE</scope>
    <source>
        <strain evidence="1">Duluth1</strain>
        <tissue evidence="1">Whole animal</tissue>
    </source>
</reference>
<reference evidence="1" key="1">
    <citation type="journal article" date="2019" name="bioRxiv">
        <title>The Genome of the Zebra Mussel, Dreissena polymorpha: A Resource for Invasive Species Research.</title>
        <authorList>
            <person name="McCartney M.A."/>
            <person name="Auch B."/>
            <person name="Kono T."/>
            <person name="Mallez S."/>
            <person name="Zhang Y."/>
            <person name="Obille A."/>
            <person name="Becker A."/>
            <person name="Abrahante J.E."/>
            <person name="Garbe J."/>
            <person name="Badalamenti J.P."/>
            <person name="Herman A."/>
            <person name="Mangelson H."/>
            <person name="Liachko I."/>
            <person name="Sullivan S."/>
            <person name="Sone E.D."/>
            <person name="Koren S."/>
            <person name="Silverstein K.A.T."/>
            <person name="Beckman K.B."/>
            <person name="Gohl D.M."/>
        </authorList>
    </citation>
    <scope>NUCLEOTIDE SEQUENCE</scope>
    <source>
        <strain evidence="1">Duluth1</strain>
        <tissue evidence="1">Whole animal</tissue>
    </source>
</reference>
<protein>
    <submittedName>
        <fullName evidence="1">Uncharacterized protein</fullName>
    </submittedName>
</protein>
<keyword evidence="2" id="KW-1185">Reference proteome</keyword>
<gene>
    <name evidence="1" type="ORF">DPMN_157706</name>
</gene>
<evidence type="ECO:0000313" key="2">
    <source>
        <dbReference type="Proteomes" id="UP000828390"/>
    </source>
</evidence>
<name>A0A9D4EL10_DREPO</name>
<comment type="caution">
    <text evidence="1">The sequence shown here is derived from an EMBL/GenBank/DDBJ whole genome shotgun (WGS) entry which is preliminary data.</text>
</comment>
<dbReference type="EMBL" id="JAIWYP010000008">
    <property type="protein sequence ID" value="KAH3779897.1"/>
    <property type="molecule type" value="Genomic_DNA"/>
</dbReference>
<dbReference type="AlphaFoldDB" id="A0A9D4EL10"/>